<keyword evidence="2" id="KW-0732">Signal</keyword>
<evidence type="ECO:0000256" key="2">
    <source>
        <dbReference type="SAM" id="SignalP"/>
    </source>
</evidence>
<feature type="transmembrane region" description="Helical" evidence="1">
    <location>
        <begin position="137"/>
        <end position="160"/>
    </location>
</feature>
<dbReference type="EMBL" id="JAAAIM010000035">
    <property type="protein sequence ID" value="KAG0297287.1"/>
    <property type="molecule type" value="Genomic_DNA"/>
</dbReference>
<protein>
    <submittedName>
        <fullName evidence="3">Uncharacterized protein</fullName>
    </submittedName>
</protein>
<evidence type="ECO:0000313" key="4">
    <source>
        <dbReference type="Proteomes" id="UP001194696"/>
    </source>
</evidence>
<evidence type="ECO:0000313" key="3">
    <source>
        <dbReference type="EMBL" id="KAG0297287.1"/>
    </source>
</evidence>
<keyword evidence="4" id="KW-1185">Reference proteome</keyword>
<feature type="signal peptide" evidence="2">
    <location>
        <begin position="1"/>
        <end position="27"/>
    </location>
</feature>
<organism evidence="3 4">
    <name type="scientific">Linnemannia gamsii</name>
    <dbReference type="NCBI Taxonomy" id="64522"/>
    <lineage>
        <taxon>Eukaryota</taxon>
        <taxon>Fungi</taxon>
        <taxon>Fungi incertae sedis</taxon>
        <taxon>Mucoromycota</taxon>
        <taxon>Mortierellomycotina</taxon>
        <taxon>Mortierellomycetes</taxon>
        <taxon>Mortierellales</taxon>
        <taxon>Mortierellaceae</taxon>
        <taxon>Linnemannia</taxon>
    </lineage>
</organism>
<keyword evidence="1" id="KW-1133">Transmembrane helix</keyword>
<sequence length="224" mass="23946">MTFSTRSTPAMMAMLLFVTFCSQLATAQNSDTTTVSFTSVIYPAVPTIYVNMPFKGCAQIPEQVTAFVAQNTKAVFAIYQDDACKNYLYSVTGSMANMKGVKSMTFDKVDSSDAYQLGVTFVDSSVPPTAQPANRNILIAMVASGAVLFFAIASFGLWFMERKKKAKSSNKVGVTGAGLPVYASKSQEATARHVSASYPASAASSVSYLPAYNITTTTTTYTSD</sequence>
<accession>A0ABQ7KF09</accession>
<feature type="chain" id="PRO_5046064139" evidence="2">
    <location>
        <begin position="28"/>
        <end position="224"/>
    </location>
</feature>
<keyword evidence="1" id="KW-0812">Transmembrane</keyword>
<evidence type="ECO:0000256" key="1">
    <source>
        <dbReference type="SAM" id="Phobius"/>
    </source>
</evidence>
<name>A0ABQ7KF09_9FUNG</name>
<proteinExistence type="predicted"/>
<dbReference type="Proteomes" id="UP001194696">
    <property type="component" value="Unassembled WGS sequence"/>
</dbReference>
<gene>
    <name evidence="3" type="ORF">BGZ96_007024</name>
</gene>
<keyword evidence="1" id="KW-0472">Membrane</keyword>
<comment type="caution">
    <text evidence="3">The sequence shown here is derived from an EMBL/GenBank/DDBJ whole genome shotgun (WGS) entry which is preliminary data.</text>
</comment>
<reference evidence="3 4" key="1">
    <citation type="journal article" date="2020" name="Fungal Divers.">
        <title>Resolving the Mortierellaceae phylogeny through synthesis of multi-gene phylogenetics and phylogenomics.</title>
        <authorList>
            <person name="Vandepol N."/>
            <person name="Liber J."/>
            <person name="Desiro A."/>
            <person name="Na H."/>
            <person name="Kennedy M."/>
            <person name="Barry K."/>
            <person name="Grigoriev I.V."/>
            <person name="Miller A.N."/>
            <person name="O'Donnell K."/>
            <person name="Stajich J.E."/>
            <person name="Bonito G."/>
        </authorList>
    </citation>
    <scope>NUCLEOTIDE SEQUENCE [LARGE SCALE GENOMIC DNA]</scope>
    <source>
        <strain evidence="3 4">AD045</strain>
    </source>
</reference>